<evidence type="ECO:0000313" key="2">
    <source>
        <dbReference type="EMBL" id="TMR10755.1"/>
    </source>
</evidence>
<feature type="transmembrane region" description="Helical" evidence="1">
    <location>
        <begin position="262"/>
        <end position="281"/>
    </location>
</feature>
<dbReference type="EMBL" id="VCKY01000178">
    <property type="protein sequence ID" value="TMR10755.1"/>
    <property type="molecule type" value="Genomic_DNA"/>
</dbReference>
<evidence type="ECO:0008006" key="4">
    <source>
        <dbReference type="Google" id="ProtNLM"/>
    </source>
</evidence>
<organism evidence="2 3">
    <name type="scientific">Nonomuraea turkmeniaca</name>
    <dbReference type="NCBI Taxonomy" id="103838"/>
    <lineage>
        <taxon>Bacteria</taxon>
        <taxon>Bacillati</taxon>
        <taxon>Actinomycetota</taxon>
        <taxon>Actinomycetes</taxon>
        <taxon>Streptosporangiales</taxon>
        <taxon>Streptosporangiaceae</taxon>
        <taxon>Nonomuraea</taxon>
    </lineage>
</organism>
<keyword evidence="3" id="KW-1185">Reference proteome</keyword>
<feature type="transmembrane region" description="Helical" evidence="1">
    <location>
        <begin position="135"/>
        <end position="154"/>
    </location>
</feature>
<keyword evidence="1" id="KW-1133">Transmembrane helix</keyword>
<evidence type="ECO:0000313" key="3">
    <source>
        <dbReference type="Proteomes" id="UP000309128"/>
    </source>
</evidence>
<sequence length="377" mass="40580">MMTIILTSLAAAAMITCVALVMPALARPTLPFGVRVPHERIADPVVLAQRRAYARTTILAGVAAAALSVALVIGAGRASLAGMTTAGLGVACLLLYYRAHRQLRHAKRAGGWHEGRRQGVTVDTTFRTDPVRLPWVWLIPAMAITLTTTGLGWWRYGALPATLPHFLGLDVDATQPEPTTPIAAFQPAIFQAATILVFLAMTLVLLRARPDLDAARPKGSARKYRIYLHGVARMSLLGAASVTFCLMIAALQLWGLAALSSAWRAAAYLPLAAPVVGALVWEMRVGHGGHRLPALPGEEREDSGITQRDDDDRHWFFAGTVYANRRDPAIVLHARFGQTLTLNLGHPVTWAILALLAVVVLLATFGAIDLPQRDSLS</sequence>
<feature type="transmembrane region" description="Helical" evidence="1">
    <location>
        <begin position="348"/>
        <end position="368"/>
    </location>
</feature>
<proteinExistence type="predicted"/>
<accession>A0A5S4F4A9</accession>
<protein>
    <recommendedName>
        <fullName evidence="4">DUF1648 domain-containing protein</fullName>
    </recommendedName>
</protein>
<keyword evidence="1" id="KW-0812">Transmembrane</keyword>
<comment type="caution">
    <text evidence="2">The sequence shown here is derived from an EMBL/GenBank/DDBJ whole genome shotgun (WGS) entry which is preliminary data.</text>
</comment>
<name>A0A5S4F4A9_9ACTN</name>
<keyword evidence="1" id="KW-0472">Membrane</keyword>
<reference evidence="2 3" key="1">
    <citation type="submission" date="2019-05" db="EMBL/GenBank/DDBJ databases">
        <title>Draft genome sequence of Nonomuraea turkmeniaca DSM 43926.</title>
        <authorList>
            <person name="Saricaoglu S."/>
            <person name="Isik K."/>
        </authorList>
    </citation>
    <scope>NUCLEOTIDE SEQUENCE [LARGE SCALE GENOMIC DNA]</scope>
    <source>
        <strain evidence="2 3">DSM 43926</strain>
    </source>
</reference>
<evidence type="ECO:0000256" key="1">
    <source>
        <dbReference type="SAM" id="Phobius"/>
    </source>
</evidence>
<feature type="transmembrane region" description="Helical" evidence="1">
    <location>
        <begin position="78"/>
        <end position="97"/>
    </location>
</feature>
<dbReference type="Proteomes" id="UP000309128">
    <property type="component" value="Unassembled WGS sequence"/>
</dbReference>
<feature type="transmembrane region" description="Helical" evidence="1">
    <location>
        <begin position="188"/>
        <end position="206"/>
    </location>
</feature>
<gene>
    <name evidence="2" type="ORF">ETD86_38230</name>
</gene>
<feature type="transmembrane region" description="Helical" evidence="1">
    <location>
        <begin position="226"/>
        <end position="250"/>
    </location>
</feature>
<dbReference type="AlphaFoldDB" id="A0A5S4F4A9"/>